<feature type="region of interest" description="Disordered" evidence="14">
    <location>
        <begin position="353"/>
        <end position="410"/>
    </location>
</feature>
<sequence>MKEEEKKPYIIRRRNTKLIATLNLSDAELETSLKVLQVSMQLCDVCQKEEFKYKCPRCLKKTCSLACSKRHKEEDGCSGQAQDPTEYIESGRLKQADDQKHENNHLVQRDFNFLTGFKRQLELKKTDSKQKHKRMLQSRKDNTNNMNVKKPRLGDECPRVIRRGVNCLLLPRGMQKSLLNRSKWDKAANLFFGLLNGLYAHQDPPTAVVEPGKTHESHVSHKVKETSSLIDGMSNVVFEKCCRAFDIKPDTTRNYDITNGSVDPNIGKPNDGLERSHWLSNSGLKFYTKKFPYNTTSIGDSRELIELDPTGKCIGELFRNKTVIEFPTILLAKSEEDLPIGYKVVTEELGGQELKTQPNMLSGETHIPPKSDDESVEPPEAGSTKYVNPIDYPVVQKEENESDGYDPTAL</sequence>
<evidence type="ECO:0000313" key="17">
    <source>
        <dbReference type="Proteomes" id="UP000006310"/>
    </source>
</evidence>
<keyword evidence="6" id="KW-0862">Zinc</keyword>
<evidence type="ECO:0000256" key="6">
    <source>
        <dbReference type="ARBA" id="ARBA00022833"/>
    </source>
</evidence>
<evidence type="ECO:0000259" key="15">
    <source>
        <dbReference type="PROSITE" id="PS51083"/>
    </source>
</evidence>
<dbReference type="HOGENOM" id="CLU_025524_3_0_1"/>
<evidence type="ECO:0000256" key="3">
    <source>
        <dbReference type="ARBA" id="ARBA00022553"/>
    </source>
</evidence>
<comment type="function">
    <text evidence="8">Required for box C/D snoRNAs accumulation involved in snoRNA processing, snoRNA transport to the nucleolus and ribosome biogenesis.</text>
</comment>
<evidence type="ECO:0000256" key="8">
    <source>
        <dbReference type="ARBA" id="ARBA00049598"/>
    </source>
</evidence>
<dbReference type="FunFam" id="3.30.60.190:FF:000001">
    <property type="entry name" value="box C/D snoRNA protein 1"/>
    <property type="match status" value="1"/>
</dbReference>
<dbReference type="CDD" id="cd23023">
    <property type="entry name" value="zf-HIT_BCD1"/>
    <property type="match status" value="1"/>
</dbReference>
<dbReference type="OMA" id="QRDFNFL"/>
<dbReference type="InterPro" id="IPR007529">
    <property type="entry name" value="Znf_HIT"/>
</dbReference>
<dbReference type="GO" id="GO:0030515">
    <property type="term" value="F:snoRNA binding"/>
    <property type="evidence" value="ECO:0007669"/>
    <property type="project" value="EnsemblFungi"/>
</dbReference>
<dbReference type="GO" id="GO:0000492">
    <property type="term" value="P:box C/D snoRNP assembly"/>
    <property type="evidence" value="ECO:0007669"/>
    <property type="project" value="EnsemblFungi"/>
</dbReference>
<dbReference type="GeneID" id="34528799"/>
<evidence type="ECO:0000256" key="14">
    <source>
        <dbReference type="SAM" id="MobiDB-lite"/>
    </source>
</evidence>
<dbReference type="GO" id="GO:0070761">
    <property type="term" value="C:pre-snoRNP complex"/>
    <property type="evidence" value="ECO:0007669"/>
    <property type="project" value="TreeGrafter"/>
</dbReference>
<dbReference type="Pfam" id="PF04438">
    <property type="entry name" value="zf-HIT"/>
    <property type="match status" value="1"/>
</dbReference>
<dbReference type="eggNOG" id="KOG2858">
    <property type="taxonomic scope" value="Eukaryota"/>
</dbReference>
<evidence type="ECO:0000256" key="9">
    <source>
        <dbReference type="ARBA" id="ARBA00049654"/>
    </source>
</evidence>
<reference evidence="16 17" key="1">
    <citation type="journal article" date="2011" name="Proc. Natl. Acad. Sci. U.S.A.">
        <title>Evolutionary erosion of yeast sex chromosomes by mating-type switching accidents.</title>
        <authorList>
            <person name="Gordon J.L."/>
            <person name="Armisen D."/>
            <person name="Proux-Wera E."/>
            <person name="Oheigeartaigh S.S."/>
            <person name="Byrne K.P."/>
            <person name="Wolfe K.H."/>
        </authorList>
    </citation>
    <scope>NUCLEOTIDE SEQUENCE [LARGE SCALE GENOMIC DNA]</scope>
    <source>
        <strain evidence="17">ATCC MYA-139 / BCRC 22969 / CBS 8797 / CCRC 22969 / KCTC 17520 / NBRC 10181 / NCYC 3082</strain>
    </source>
</reference>
<dbReference type="InterPro" id="IPR057721">
    <property type="entry name" value="BCD1_alpha/beta"/>
</dbReference>
<dbReference type="Gene3D" id="3.30.60.190">
    <property type="match status" value="1"/>
</dbReference>
<dbReference type="PANTHER" id="PTHR13483:SF3">
    <property type="entry name" value="BOX C_D SNORNA PROTEIN 1"/>
    <property type="match status" value="1"/>
</dbReference>
<evidence type="ECO:0000256" key="7">
    <source>
        <dbReference type="ARBA" id="ARBA00022843"/>
    </source>
</evidence>
<protein>
    <recommendedName>
        <fullName evidence="11">Box C/D snoRNA protein 1</fullName>
    </recommendedName>
    <alternativeName>
        <fullName evidence="12">Zinc finger HIT domain-containing protein 6</fullName>
    </alternativeName>
</protein>
<reference evidence="17" key="2">
    <citation type="submission" date="2012-08" db="EMBL/GenBank/DDBJ databases">
        <title>Genome sequence of Kazachstania naganishii.</title>
        <authorList>
            <person name="Gordon J.L."/>
            <person name="Armisen D."/>
            <person name="Proux-Wera E."/>
            <person name="OhEigeartaigh S.S."/>
            <person name="Byrne K.P."/>
            <person name="Wolfe K.H."/>
        </authorList>
    </citation>
    <scope>NUCLEOTIDE SEQUENCE [LARGE SCALE GENOMIC DNA]</scope>
    <source>
        <strain evidence="17">ATCC MYA-139 / BCRC 22969 / CBS 8797 / CCRC 22969 / KCTC 17520 / NBRC 10181 / NCYC 3082</strain>
    </source>
</reference>
<dbReference type="GO" id="GO:0048254">
    <property type="term" value="P:snoRNA localization"/>
    <property type="evidence" value="ECO:0007669"/>
    <property type="project" value="TreeGrafter"/>
</dbReference>
<dbReference type="GO" id="GO:0008270">
    <property type="term" value="F:zinc ion binding"/>
    <property type="evidence" value="ECO:0007669"/>
    <property type="project" value="UniProtKB-UniRule"/>
</dbReference>
<evidence type="ECO:0000256" key="10">
    <source>
        <dbReference type="ARBA" id="ARBA00061949"/>
    </source>
</evidence>
<keyword evidence="5 13" id="KW-0863">Zinc-finger</keyword>
<dbReference type="OrthoDB" id="272357at2759"/>
<keyword evidence="7" id="KW-0832">Ubl conjugation</keyword>
<keyword evidence="1" id="KW-1017">Isopeptide bond</keyword>
<dbReference type="PROSITE" id="PS51083">
    <property type="entry name" value="ZF_HIT"/>
    <property type="match status" value="1"/>
</dbReference>
<keyword evidence="3" id="KW-0597">Phosphoprotein</keyword>
<organism evidence="16 17">
    <name type="scientific">Huiozyma naganishii (strain ATCC MYA-139 / BCRC 22969 / CBS 8797 / KCTC 17520 / NBRC 10181 / NCYC 3082 / Yp74L-3)</name>
    <name type="common">Yeast</name>
    <name type="synonym">Kazachstania naganishii</name>
    <dbReference type="NCBI Taxonomy" id="1071383"/>
    <lineage>
        <taxon>Eukaryota</taxon>
        <taxon>Fungi</taxon>
        <taxon>Dikarya</taxon>
        <taxon>Ascomycota</taxon>
        <taxon>Saccharomycotina</taxon>
        <taxon>Saccharomycetes</taxon>
        <taxon>Saccharomycetales</taxon>
        <taxon>Saccharomycetaceae</taxon>
        <taxon>Huiozyma</taxon>
    </lineage>
</organism>
<evidence type="ECO:0000256" key="11">
    <source>
        <dbReference type="ARBA" id="ARBA00068630"/>
    </source>
</evidence>
<evidence type="ECO:0000256" key="12">
    <source>
        <dbReference type="ARBA" id="ARBA00077531"/>
    </source>
</evidence>
<dbReference type="Proteomes" id="UP000006310">
    <property type="component" value="Chromosome 13"/>
</dbReference>
<evidence type="ECO:0000313" key="16">
    <source>
        <dbReference type="EMBL" id="CCK73019.1"/>
    </source>
</evidence>
<name>J7SAT5_HUIN7</name>
<dbReference type="KEGG" id="kng:KNAG_0M01660"/>
<dbReference type="PANTHER" id="PTHR13483">
    <property type="entry name" value="BOX C_D SNORNA PROTEIN 1-RELATED"/>
    <property type="match status" value="1"/>
</dbReference>
<dbReference type="EMBL" id="HE978326">
    <property type="protein sequence ID" value="CCK73019.1"/>
    <property type="molecule type" value="Genomic_DNA"/>
</dbReference>
<dbReference type="GO" id="GO:0000463">
    <property type="term" value="P:maturation of LSU-rRNA from tricistronic rRNA transcript (SSU-rRNA, 5.8S rRNA, LSU-rRNA)"/>
    <property type="evidence" value="ECO:0007669"/>
    <property type="project" value="TreeGrafter"/>
</dbReference>
<dbReference type="GO" id="GO:0016074">
    <property type="term" value="P:sno(s)RNA metabolic process"/>
    <property type="evidence" value="ECO:0007669"/>
    <property type="project" value="EnsemblFungi"/>
</dbReference>
<evidence type="ECO:0000256" key="13">
    <source>
        <dbReference type="PROSITE-ProRule" id="PRU00453"/>
    </source>
</evidence>
<dbReference type="RefSeq" id="XP_022467263.1">
    <property type="nucleotide sequence ID" value="XM_022611026.1"/>
</dbReference>
<evidence type="ECO:0000256" key="2">
    <source>
        <dbReference type="ARBA" id="ARBA00022517"/>
    </source>
</evidence>
<dbReference type="Pfam" id="PF25790">
    <property type="entry name" value="BCD1"/>
    <property type="match status" value="1"/>
</dbReference>
<evidence type="ECO:0000256" key="5">
    <source>
        <dbReference type="ARBA" id="ARBA00022771"/>
    </source>
</evidence>
<keyword evidence="17" id="KW-1185">Reference proteome</keyword>
<feature type="domain" description="HIT-type" evidence="15">
    <location>
        <begin position="43"/>
        <end position="77"/>
    </location>
</feature>
<dbReference type="SUPFAM" id="SSF144232">
    <property type="entry name" value="HIT/MYND zinc finger-like"/>
    <property type="match status" value="1"/>
</dbReference>
<evidence type="ECO:0000256" key="4">
    <source>
        <dbReference type="ARBA" id="ARBA00022723"/>
    </source>
</evidence>
<comment type="subunit">
    <text evidence="10">Interacts with FBL, SNU13, NOP58, NUFIP1, RUVBL1, RUVBL2 and TAF9. Interacts (via HIT-type zinc finger) with the RUVBL1/RUVBL2 complex in the presence of ADP.</text>
</comment>
<dbReference type="InterPro" id="IPR051639">
    <property type="entry name" value="BCD1"/>
</dbReference>
<dbReference type="STRING" id="1071383.J7SAT5"/>
<dbReference type="GO" id="GO:0005634">
    <property type="term" value="C:nucleus"/>
    <property type="evidence" value="ECO:0007669"/>
    <property type="project" value="TreeGrafter"/>
</dbReference>
<proteinExistence type="inferred from homology"/>
<dbReference type="AlphaFoldDB" id="J7SAT5"/>
<comment type="similarity">
    <text evidence="9">Belongs to the BCD1 family.</text>
</comment>
<gene>
    <name evidence="16" type="primary">KNAG0M01660</name>
    <name evidence="16" type="ordered locus">KNAG_0M01660</name>
</gene>
<evidence type="ECO:0000256" key="1">
    <source>
        <dbReference type="ARBA" id="ARBA00022499"/>
    </source>
</evidence>
<keyword evidence="4" id="KW-0479">Metal-binding</keyword>
<keyword evidence="2" id="KW-0690">Ribosome biogenesis</keyword>
<accession>J7SAT5</accession>